<dbReference type="EMBL" id="JASPKZ010003851">
    <property type="protein sequence ID" value="KAJ9591961.1"/>
    <property type="molecule type" value="Genomic_DNA"/>
</dbReference>
<reference evidence="1" key="1">
    <citation type="journal article" date="2023" name="IScience">
        <title>Live-bearing cockroach genome reveals convergent evolutionary mechanisms linked to viviparity in insects and beyond.</title>
        <authorList>
            <person name="Fouks B."/>
            <person name="Harrison M.C."/>
            <person name="Mikhailova A.A."/>
            <person name="Marchal E."/>
            <person name="English S."/>
            <person name="Carruthers M."/>
            <person name="Jennings E.C."/>
            <person name="Chiamaka E.L."/>
            <person name="Frigard R.A."/>
            <person name="Pippel M."/>
            <person name="Attardo G.M."/>
            <person name="Benoit J.B."/>
            <person name="Bornberg-Bauer E."/>
            <person name="Tobe S.S."/>
        </authorList>
    </citation>
    <scope>NUCLEOTIDE SEQUENCE</scope>
    <source>
        <strain evidence="1">Stay&amp;Tobe</strain>
    </source>
</reference>
<proteinExistence type="predicted"/>
<reference evidence="1" key="2">
    <citation type="submission" date="2023-05" db="EMBL/GenBank/DDBJ databases">
        <authorList>
            <person name="Fouks B."/>
        </authorList>
    </citation>
    <scope>NUCLEOTIDE SEQUENCE</scope>
    <source>
        <strain evidence="1">Stay&amp;Tobe</strain>
        <tissue evidence="1">Testes</tissue>
    </source>
</reference>
<accession>A0AAD8A4T2</accession>
<organism evidence="1 2">
    <name type="scientific">Diploptera punctata</name>
    <name type="common">Pacific beetle cockroach</name>
    <dbReference type="NCBI Taxonomy" id="6984"/>
    <lineage>
        <taxon>Eukaryota</taxon>
        <taxon>Metazoa</taxon>
        <taxon>Ecdysozoa</taxon>
        <taxon>Arthropoda</taxon>
        <taxon>Hexapoda</taxon>
        <taxon>Insecta</taxon>
        <taxon>Pterygota</taxon>
        <taxon>Neoptera</taxon>
        <taxon>Polyneoptera</taxon>
        <taxon>Dictyoptera</taxon>
        <taxon>Blattodea</taxon>
        <taxon>Blaberoidea</taxon>
        <taxon>Blaberidae</taxon>
        <taxon>Diplopterinae</taxon>
        <taxon>Diploptera</taxon>
    </lineage>
</organism>
<sequence length="217" mass="25006">MHCYSVLGKSLIKKKQKSFSKNSHLIPCISESKWQDIERLEERDNIILQIREEIVSKTLETVYERYLVKQLMKFTVHCSYRAWKKVMDVCYLQHDSYILDTTFEGDTDIEPCPPDSWMANTVKILKEIEPKIYEDTISHRSALPESDSAAVLQVPEKEVDENEDESGLPLKRGSDENLKLLKINLASNVEIQEAVADSGPLYTLKQLSPHRSFFVPS</sequence>
<dbReference type="AlphaFoldDB" id="A0AAD8A4T2"/>
<feature type="non-terminal residue" evidence="1">
    <location>
        <position position="1"/>
    </location>
</feature>
<name>A0AAD8A4T2_DIPPU</name>
<evidence type="ECO:0000313" key="1">
    <source>
        <dbReference type="EMBL" id="KAJ9591961.1"/>
    </source>
</evidence>
<dbReference type="Proteomes" id="UP001233999">
    <property type="component" value="Unassembled WGS sequence"/>
</dbReference>
<gene>
    <name evidence="1" type="ORF">L9F63_001473</name>
</gene>
<protein>
    <submittedName>
        <fullName evidence="1">Uncharacterized protein</fullName>
    </submittedName>
</protein>
<keyword evidence="2" id="KW-1185">Reference proteome</keyword>
<evidence type="ECO:0000313" key="2">
    <source>
        <dbReference type="Proteomes" id="UP001233999"/>
    </source>
</evidence>
<comment type="caution">
    <text evidence="1">The sequence shown here is derived from an EMBL/GenBank/DDBJ whole genome shotgun (WGS) entry which is preliminary data.</text>
</comment>